<dbReference type="GO" id="GO:0004602">
    <property type="term" value="F:glutathione peroxidase activity"/>
    <property type="evidence" value="ECO:0007669"/>
    <property type="project" value="TreeGrafter"/>
</dbReference>
<dbReference type="InterPro" id="IPR051924">
    <property type="entry name" value="GST_Kappa/NadH"/>
</dbReference>
<dbReference type="Pfam" id="PF01323">
    <property type="entry name" value="DSBA"/>
    <property type="match status" value="1"/>
</dbReference>
<proteinExistence type="inferred from homology"/>
<dbReference type="SUPFAM" id="SSF52833">
    <property type="entry name" value="Thioredoxin-like"/>
    <property type="match status" value="1"/>
</dbReference>
<dbReference type="GO" id="GO:0004364">
    <property type="term" value="F:glutathione transferase activity"/>
    <property type="evidence" value="ECO:0007669"/>
    <property type="project" value="TreeGrafter"/>
</dbReference>
<dbReference type="EMBL" id="NGUP01000005">
    <property type="protein sequence ID" value="OWS68958.1"/>
    <property type="molecule type" value="Genomic_DNA"/>
</dbReference>
<dbReference type="GO" id="GO:0018845">
    <property type="term" value="F:2-hydroxychromene-2-carboxylate isomerase activity"/>
    <property type="evidence" value="ECO:0007669"/>
    <property type="project" value="UniProtKB-UniRule"/>
</dbReference>
<dbReference type="RefSeq" id="WP_088526179.1">
    <property type="nucleotide sequence ID" value="NZ_NGUP01000005.1"/>
</dbReference>
<dbReference type="InterPro" id="IPR014440">
    <property type="entry name" value="HCCAis_GSTk"/>
</dbReference>
<dbReference type="InterPro" id="IPR036249">
    <property type="entry name" value="Thioredoxin-like_sf"/>
</dbReference>
<dbReference type="PIRSF" id="PIRSF006386">
    <property type="entry name" value="HCCAis_GSTk"/>
    <property type="match status" value="1"/>
</dbReference>
<dbReference type="Gene3D" id="3.40.30.10">
    <property type="entry name" value="Glutaredoxin"/>
    <property type="match status" value="1"/>
</dbReference>
<protein>
    <recommendedName>
        <fullName evidence="1">2-hydroxychromene-2-carboxylate isomerase</fullName>
        <ecNumber evidence="1">5.99.1.4</ecNumber>
    </recommendedName>
</protein>
<dbReference type="GO" id="GO:1901170">
    <property type="term" value="P:naphthalene catabolic process"/>
    <property type="evidence" value="ECO:0007669"/>
    <property type="project" value="InterPro"/>
</dbReference>
<comment type="catalytic activity">
    <reaction evidence="1">
        <text>2-hydroxychromene-2-carboxylate = (3E)-4-(2-hydroxyphenyl)-2-oxobut-3-enoate</text>
        <dbReference type="Rhea" id="RHEA:27401"/>
        <dbReference type="ChEBI" id="CHEBI:59350"/>
        <dbReference type="ChEBI" id="CHEBI:59353"/>
        <dbReference type="EC" id="5.99.1.4"/>
    </reaction>
</comment>
<evidence type="ECO:0000256" key="2">
    <source>
        <dbReference type="PIRSR" id="PIRSR006386-1"/>
    </source>
</evidence>
<dbReference type="InterPro" id="IPR044087">
    <property type="entry name" value="NahD-like"/>
</dbReference>
<name>A0A254PRN2_9BURK</name>
<dbReference type="PANTHER" id="PTHR42943:SF13">
    <property type="entry name" value="GLUTATHIONE S-TRANSFERASE KAPPA-RELATED"/>
    <property type="match status" value="1"/>
</dbReference>
<evidence type="ECO:0000256" key="1">
    <source>
        <dbReference type="PIRNR" id="PIRNR006386"/>
    </source>
</evidence>
<dbReference type="AlphaFoldDB" id="A0A254PRN2"/>
<dbReference type="PANTHER" id="PTHR42943">
    <property type="entry name" value="GLUTATHIONE S-TRANSFERASE KAPPA"/>
    <property type="match status" value="1"/>
</dbReference>
<comment type="caution">
    <text evidence="4">The sequence shown here is derived from an EMBL/GenBank/DDBJ whole genome shotgun (WGS) entry which is preliminary data.</text>
</comment>
<comment type="similarity">
    <text evidence="1">Belongs to the GST superfamily. NadH family.</text>
</comment>
<organism evidence="4 5">
    <name type="scientific">Polynucleobacter campilacus</name>
    <dbReference type="NCBI Taxonomy" id="1743163"/>
    <lineage>
        <taxon>Bacteria</taxon>
        <taxon>Pseudomonadati</taxon>
        <taxon>Pseudomonadota</taxon>
        <taxon>Betaproteobacteria</taxon>
        <taxon>Burkholderiales</taxon>
        <taxon>Burkholderiaceae</taxon>
        <taxon>Polynucleobacter</taxon>
    </lineage>
</organism>
<reference evidence="4 5" key="1">
    <citation type="submission" date="2017-05" db="EMBL/GenBank/DDBJ databases">
        <title>Genome of Polynucleobacter sp. MWH-Feld-100.</title>
        <authorList>
            <person name="Hahn M.W."/>
        </authorList>
    </citation>
    <scope>NUCLEOTIDE SEQUENCE [LARGE SCALE GENOMIC DNA]</scope>
    <source>
        <strain evidence="4 5">MWH-Feld-100</strain>
    </source>
</reference>
<keyword evidence="5" id="KW-1185">Reference proteome</keyword>
<dbReference type="OrthoDB" id="8560325at2"/>
<dbReference type="Proteomes" id="UP000197528">
    <property type="component" value="Unassembled WGS sequence"/>
</dbReference>
<accession>A0A254PRN2</accession>
<dbReference type="EC" id="5.99.1.4" evidence="1"/>
<dbReference type="InterPro" id="IPR001853">
    <property type="entry name" value="DSBA-like_thioredoxin_dom"/>
</dbReference>
<dbReference type="CDD" id="cd03022">
    <property type="entry name" value="DsbA_HCCA_Iso"/>
    <property type="match status" value="1"/>
</dbReference>
<gene>
    <name evidence="4" type="ORF">CBI31_09600</name>
</gene>
<evidence type="ECO:0000313" key="4">
    <source>
        <dbReference type="EMBL" id="OWS68958.1"/>
    </source>
</evidence>
<sequence length="211" mass="24396">MTTKRKIDFYFSFISLYTYIGYEAFEALVKKYDLEVTYKPIDLHAIFSVSGGLPVSKRPPQRQAYRFVEMQRWAITRNIPLVLKPKHHPSDPVIGHRMLIAAMAQNLDVQEFIRNALKILWVDDLDIKDSKVMVEVANKSGLDGEQLLKDSTSPAIDAEVNRLTAEAVERQVFGTPFFFYRDEPFWGQDRLDLLEEAIRSNRDPIPFKVIS</sequence>
<evidence type="ECO:0000313" key="5">
    <source>
        <dbReference type="Proteomes" id="UP000197528"/>
    </source>
</evidence>
<feature type="active site" description="Nucleophile" evidence="2">
    <location>
        <position position="15"/>
    </location>
</feature>
<keyword evidence="1" id="KW-0413">Isomerase</keyword>
<feature type="domain" description="DSBA-like thioredoxin" evidence="3">
    <location>
        <begin position="7"/>
        <end position="198"/>
    </location>
</feature>
<dbReference type="GO" id="GO:0006749">
    <property type="term" value="P:glutathione metabolic process"/>
    <property type="evidence" value="ECO:0007669"/>
    <property type="project" value="TreeGrafter"/>
</dbReference>
<evidence type="ECO:0000259" key="3">
    <source>
        <dbReference type="Pfam" id="PF01323"/>
    </source>
</evidence>